<evidence type="ECO:0000313" key="2">
    <source>
        <dbReference type="EMBL" id="KAJ5083845.1"/>
    </source>
</evidence>
<proteinExistence type="predicted"/>
<dbReference type="AlphaFoldDB" id="A0A9W9ELE3"/>
<evidence type="ECO:0000313" key="3">
    <source>
        <dbReference type="Proteomes" id="UP001149165"/>
    </source>
</evidence>
<dbReference type="Proteomes" id="UP001149165">
    <property type="component" value="Unassembled WGS sequence"/>
</dbReference>
<name>A0A9W9ELE3_9EURO</name>
<reference evidence="2" key="2">
    <citation type="journal article" date="2023" name="IMA Fungus">
        <title>Comparative genomic study of the Penicillium genus elucidates a diverse pangenome and 15 lateral gene transfer events.</title>
        <authorList>
            <person name="Petersen C."/>
            <person name="Sorensen T."/>
            <person name="Nielsen M.R."/>
            <person name="Sondergaard T.E."/>
            <person name="Sorensen J.L."/>
            <person name="Fitzpatrick D.A."/>
            <person name="Frisvad J.C."/>
            <person name="Nielsen K.L."/>
        </authorList>
    </citation>
    <scope>NUCLEOTIDE SEQUENCE</scope>
    <source>
        <strain evidence="2">IBT 30069</strain>
    </source>
</reference>
<feature type="compositionally biased region" description="Polar residues" evidence="1">
    <location>
        <begin position="75"/>
        <end position="84"/>
    </location>
</feature>
<evidence type="ECO:0000256" key="1">
    <source>
        <dbReference type="SAM" id="MobiDB-lite"/>
    </source>
</evidence>
<keyword evidence="3" id="KW-1185">Reference proteome</keyword>
<comment type="caution">
    <text evidence="2">The sequence shown here is derived from an EMBL/GenBank/DDBJ whole genome shotgun (WGS) entry which is preliminary data.</text>
</comment>
<feature type="region of interest" description="Disordered" evidence="1">
    <location>
        <begin position="44"/>
        <end position="84"/>
    </location>
</feature>
<dbReference type="EMBL" id="JAPQKH010000008">
    <property type="protein sequence ID" value="KAJ5083845.1"/>
    <property type="molecule type" value="Genomic_DNA"/>
</dbReference>
<organism evidence="2 3">
    <name type="scientific">Penicillium angulare</name>
    <dbReference type="NCBI Taxonomy" id="116970"/>
    <lineage>
        <taxon>Eukaryota</taxon>
        <taxon>Fungi</taxon>
        <taxon>Dikarya</taxon>
        <taxon>Ascomycota</taxon>
        <taxon>Pezizomycotina</taxon>
        <taxon>Eurotiomycetes</taxon>
        <taxon>Eurotiomycetidae</taxon>
        <taxon>Eurotiales</taxon>
        <taxon>Aspergillaceae</taxon>
        <taxon>Penicillium</taxon>
    </lineage>
</organism>
<gene>
    <name evidence="2" type="ORF">N7456_013272</name>
</gene>
<accession>A0A9W9ELE3</accession>
<reference evidence="2" key="1">
    <citation type="submission" date="2022-11" db="EMBL/GenBank/DDBJ databases">
        <authorList>
            <person name="Petersen C."/>
        </authorList>
    </citation>
    <scope>NUCLEOTIDE SEQUENCE</scope>
    <source>
        <strain evidence="2">IBT 30069</strain>
    </source>
</reference>
<sequence>MGIGDLDLAQALADVSKGEMTATALENHLSALESKIDEVLAAFGEDMPQDLSNGDNAPGIEKEEKETETEDTQGRGVTSEKSSH</sequence>
<dbReference type="OrthoDB" id="5398685at2759"/>
<protein>
    <submittedName>
        <fullName evidence="2">Uncharacterized protein</fullName>
    </submittedName>
</protein>